<dbReference type="AlphaFoldDB" id="A0A2N5U114"/>
<protein>
    <submittedName>
        <fullName evidence="2">Uncharacterized protein</fullName>
    </submittedName>
</protein>
<evidence type="ECO:0000313" key="3">
    <source>
        <dbReference type="Proteomes" id="UP000235392"/>
    </source>
</evidence>
<dbReference type="SUPFAM" id="SSF46689">
    <property type="entry name" value="Homeodomain-like"/>
    <property type="match status" value="1"/>
</dbReference>
<dbReference type="PANTHER" id="PTHR46564">
    <property type="entry name" value="TRANSPOSASE"/>
    <property type="match status" value="1"/>
</dbReference>
<evidence type="ECO:0000313" key="2">
    <source>
        <dbReference type="EMBL" id="PLW31423.1"/>
    </source>
</evidence>
<feature type="region of interest" description="Disordered" evidence="1">
    <location>
        <begin position="231"/>
        <end position="251"/>
    </location>
</feature>
<dbReference type="EMBL" id="PGCI01000269">
    <property type="protein sequence ID" value="PLW31423.1"/>
    <property type="molecule type" value="Genomic_DNA"/>
</dbReference>
<proteinExistence type="predicted"/>
<accession>A0A2N5U114</accession>
<name>A0A2N5U114_9BASI</name>
<comment type="caution">
    <text evidence="2">The sequence shown here is derived from an EMBL/GenBank/DDBJ whole genome shotgun (WGS) entry which is preliminary data.</text>
</comment>
<dbReference type="PANTHER" id="PTHR46564:SF1">
    <property type="entry name" value="TRANSPOSASE"/>
    <property type="match status" value="1"/>
</dbReference>
<reference evidence="2 3" key="1">
    <citation type="submission" date="2017-11" db="EMBL/GenBank/DDBJ databases">
        <title>De novo assembly and phasing of dikaryotic genomes from two isolates of Puccinia coronata f. sp. avenae, the causal agent of oat crown rust.</title>
        <authorList>
            <person name="Miller M.E."/>
            <person name="Zhang Y."/>
            <person name="Omidvar V."/>
            <person name="Sperschneider J."/>
            <person name="Schwessinger B."/>
            <person name="Raley C."/>
            <person name="Palmer J.M."/>
            <person name="Garnica D."/>
            <person name="Upadhyaya N."/>
            <person name="Rathjen J."/>
            <person name="Taylor J.M."/>
            <person name="Park R.F."/>
            <person name="Dodds P.N."/>
            <person name="Hirsch C.D."/>
            <person name="Kianian S.F."/>
            <person name="Figueroa M."/>
        </authorList>
    </citation>
    <scope>NUCLEOTIDE SEQUENCE [LARGE SCALE GENOMIC DNA]</scope>
    <source>
        <strain evidence="2">12SD80</strain>
    </source>
</reference>
<evidence type="ECO:0000256" key="1">
    <source>
        <dbReference type="SAM" id="MobiDB-lite"/>
    </source>
</evidence>
<sequence length="282" mass="31720">MGFVKYNRNLKVIAVKLSLPGQTLAEINQTIDKKVSHDSLSQWKQLYEQTRDVICDPALYLDRGRPLAFTMEESEFVMAALDAEPTLYLDEIQSHIEAMTGTRHPLSTISKQLRVCLLMTKKKARTVHPAQCESQRAAFTIKIGPYPPHFLVFLDKCAVSLRTHSRDCAWAKRGRRTARLPRPLETAGWISVLPAVSLSGLMGLIAHPGSMLWVDLEYFLEDVLVRGLDSGTPKGRVQTPARPPPHAARRPHAYKWREDGRLGVRPRRTGVLAMHACPARLT</sequence>
<dbReference type="InterPro" id="IPR009057">
    <property type="entry name" value="Homeodomain-like_sf"/>
</dbReference>
<dbReference type="Proteomes" id="UP000235392">
    <property type="component" value="Unassembled WGS sequence"/>
</dbReference>
<organism evidence="2 3">
    <name type="scientific">Puccinia coronata f. sp. avenae</name>
    <dbReference type="NCBI Taxonomy" id="200324"/>
    <lineage>
        <taxon>Eukaryota</taxon>
        <taxon>Fungi</taxon>
        <taxon>Dikarya</taxon>
        <taxon>Basidiomycota</taxon>
        <taxon>Pucciniomycotina</taxon>
        <taxon>Pucciniomycetes</taxon>
        <taxon>Pucciniales</taxon>
        <taxon>Pucciniaceae</taxon>
        <taxon>Puccinia</taxon>
    </lineage>
</organism>
<gene>
    <name evidence="2" type="ORF">PCASD_18551</name>
</gene>